<gene>
    <name evidence="3" type="ORF">H8D96_20585</name>
</gene>
<evidence type="ECO:0000256" key="1">
    <source>
        <dbReference type="SAM" id="MobiDB-lite"/>
    </source>
</evidence>
<feature type="compositionally biased region" description="Basic and acidic residues" evidence="1">
    <location>
        <begin position="1069"/>
        <end position="1082"/>
    </location>
</feature>
<comment type="caution">
    <text evidence="3">The sequence shown here is derived from an EMBL/GenBank/DDBJ whole genome shotgun (WGS) entry which is preliminary data.</text>
</comment>
<dbReference type="InterPro" id="IPR024975">
    <property type="entry name" value="NOV_C"/>
</dbReference>
<feature type="domain" description="Protein NO VEIN C-terminal" evidence="2">
    <location>
        <begin position="1108"/>
        <end position="1201"/>
    </location>
</feature>
<evidence type="ECO:0000313" key="4">
    <source>
        <dbReference type="Proteomes" id="UP000605201"/>
    </source>
</evidence>
<proteinExistence type="predicted"/>
<reference evidence="3 4" key="1">
    <citation type="submission" date="2020-08" db="EMBL/GenBank/DDBJ databases">
        <title>Bridging the membrane lipid divide: bacteria of the FCB group superphylum have the potential to synthesize archaeal ether lipids.</title>
        <authorList>
            <person name="Villanueva L."/>
            <person name="Von Meijenfeldt F.A.B."/>
            <person name="Westbye A.B."/>
            <person name="Yadav S."/>
            <person name="Hopmans E.C."/>
            <person name="Dutilh B.E."/>
            <person name="Sinninghe Damste J.S."/>
        </authorList>
    </citation>
    <scope>NUCLEOTIDE SEQUENCE [LARGE SCALE GENOMIC DNA]</scope>
    <source>
        <strain evidence="3">NIOZ-UU17</strain>
    </source>
</reference>
<dbReference type="Proteomes" id="UP000605201">
    <property type="component" value="Unassembled WGS sequence"/>
</dbReference>
<name>A0A8J6P423_9BACT</name>
<organism evidence="3 4">
    <name type="scientific">Candidatus Desulfatibia vada</name>
    <dbReference type="NCBI Taxonomy" id="2841696"/>
    <lineage>
        <taxon>Bacteria</taxon>
        <taxon>Pseudomonadati</taxon>
        <taxon>Thermodesulfobacteriota</taxon>
        <taxon>Desulfobacteria</taxon>
        <taxon>Desulfobacterales</taxon>
        <taxon>Desulfobacterales incertae sedis</taxon>
        <taxon>Candidatus Desulfatibia</taxon>
    </lineage>
</organism>
<evidence type="ECO:0000259" key="2">
    <source>
        <dbReference type="Pfam" id="PF13020"/>
    </source>
</evidence>
<evidence type="ECO:0000313" key="3">
    <source>
        <dbReference type="EMBL" id="MBC8434313.1"/>
    </source>
</evidence>
<dbReference type="Pfam" id="PF13020">
    <property type="entry name" value="NOV_C"/>
    <property type="match status" value="1"/>
</dbReference>
<protein>
    <submittedName>
        <fullName evidence="3">DUF3883 domain-containing protein</fullName>
    </submittedName>
</protein>
<dbReference type="EMBL" id="JACNIG010000413">
    <property type="protein sequence ID" value="MBC8434313.1"/>
    <property type="molecule type" value="Genomic_DNA"/>
</dbReference>
<accession>A0A8J6P423</accession>
<sequence length="1237" mass="144800">MGFYEKLLDKMKSHKLIPVVSNKYMAVDENPVFFETPYAEILKKFPEVFHELAFHTSDSDVQQLIKDLEIDEYEPKDFIDKLNQVSALLNINDRADLILKVAKDNIDYFEPITSREMPSLFVDEGGNVIDSKTQALMPPERSRFQLPGNVTITFISNQLFQILKDKSHAKTGRSLAEKLDCFNIQEYRFDSVIRRIVASTNRFIRKNPGNKEEHIKNMLRSLFLILNDDTESEKFPANVNVPLITTKAELKNAKELYLGSEYLAGKVMDALYSSIDDTVFVAKKDELGFEQDDEVKVTEFLEWVGVERFPPIKLQETKEEEFSDYVLRKINYPYTTDHTDLIKSYEHFKQRKSYMSPRITINKIAEIDAILEKARFEDILVWLHLDPRINEMIREGRELEGSTYLIDIRGMRNWRTISHRNISSYIVWKLKTTKWVKTESGGKVKPEICCLSKTLIDMSPLVEVPALNLKDKAFKENNIGLNDVEYILTKVGASADFSAFSTETIYSILSKLETSDPEGKKAKTIYRQIIESKPRDWSKKAAKEKARNDFVEEGKLLAKSDGQISYFPVKDAYYVDNITFCKEIMQKFPIVEIDKRSGKDQVRDIFGVNPLEDIKFEIDEEPQRHKLDKIFSKAFEIFKPYILAYRLQKKDVNTELNRLKKLKIVLCTDIKASYKHDDVEDELALNPYEHIQARGETTAYLLLNPEKRYDNLSELKNDIDFCESFAEIISGILKVSENRKDFRNLFPRDKPQRDRIIQSDLDDRDLEKLKKARELFQNPSDLEQDFWQNILEAKGSELTLIEQAEGKDIVKLLADELRIGKILLEELYKNINYEELSIKSNLSHLKQLFEALKVSIEEFNQVSYEQIDFQEYFEREITNEIFKLLNKFRKYLYSQLKDKDIDEKQKFMEYVDEYKENYLNDNYDINKELEIDKKKYFDILFKTESFKRLNLTYEKLTEQNETDLENLFRDNKEKFQKKLRQTMSFLNEDLKEFLDDTENKSLLFFGEYNELIKRFENEYKPEETEEDTGGTIKKKTIKLNDKDAEYDEDDYQSLMENIDEDLNDNEYDMDMHDPEKPEEKPSKGRSGGGGGGGGARRKNTKEIGFVGEYYVYQSLVKKYSKGKVFWVSEYAKTANINPEGKDGLGYDLMYIDDKGQAHYVEVKATNTDDLSFPISSSEVRFGEQHKDNYGIILVLTVCSQNRDFKNLGNIFKYGEDESFTNNTKFSVENDGFRIRFE</sequence>
<feature type="region of interest" description="Disordered" evidence="1">
    <location>
        <begin position="1064"/>
        <end position="1098"/>
    </location>
</feature>
<dbReference type="AlphaFoldDB" id="A0A8J6P423"/>
<feature type="compositionally biased region" description="Gly residues" evidence="1">
    <location>
        <begin position="1085"/>
        <end position="1094"/>
    </location>
</feature>